<dbReference type="EMBL" id="GBRH01189637">
    <property type="protein sequence ID" value="JAE08259.1"/>
    <property type="molecule type" value="Transcribed_RNA"/>
</dbReference>
<name>A0A0A9FAM0_ARUDO</name>
<protein>
    <submittedName>
        <fullName evidence="2">ATFIP1(V) (Arabidopsis homolog of yeast Fip1 (V))</fullName>
    </submittedName>
</protein>
<evidence type="ECO:0000256" key="1">
    <source>
        <dbReference type="SAM" id="MobiDB-lite"/>
    </source>
</evidence>
<organism evidence="2">
    <name type="scientific">Arundo donax</name>
    <name type="common">Giant reed</name>
    <name type="synonym">Donax arundinaceus</name>
    <dbReference type="NCBI Taxonomy" id="35708"/>
    <lineage>
        <taxon>Eukaryota</taxon>
        <taxon>Viridiplantae</taxon>
        <taxon>Streptophyta</taxon>
        <taxon>Embryophyta</taxon>
        <taxon>Tracheophyta</taxon>
        <taxon>Spermatophyta</taxon>
        <taxon>Magnoliopsida</taxon>
        <taxon>Liliopsida</taxon>
        <taxon>Poales</taxon>
        <taxon>Poaceae</taxon>
        <taxon>PACMAD clade</taxon>
        <taxon>Arundinoideae</taxon>
        <taxon>Arundineae</taxon>
        <taxon>Arundo</taxon>
    </lineage>
</organism>
<sequence length="67" mass="7653">MSRWPPRLPPRGRAEAPTRGTRTRPATARGRCRTRMRRPTRTRRLIWGTGRWTTAAAAKRKALTVSA</sequence>
<evidence type="ECO:0000313" key="2">
    <source>
        <dbReference type="EMBL" id="JAE08259.1"/>
    </source>
</evidence>
<reference evidence="2" key="1">
    <citation type="submission" date="2014-09" db="EMBL/GenBank/DDBJ databases">
        <authorList>
            <person name="Magalhaes I.L.F."/>
            <person name="Oliveira U."/>
            <person name="Santos F.R."/>
            <person name="Vidigal T.H.D.A."/>
            <person name="Brescovit A.D."/>
            <person name="Santos A.J."/>
        </authorList>
    </citation>
    <scope>NUCLEOTIDE SEQUENCE</scope>
    <source>
        <tissue evidence="2">Shoot tissue taken approximately 20 cm above the soil surface</tissue>
    </source>
</reference>
<dbReference type="AlphaFoldDB" id="A0A0A9FAM0"/>
<feature type="compositionally biased region" description="Basic residues" evidence="1">
    <location>
        <begin position="30"/>
        <end position="39"/>
    </location>
</feature>
<accession>A0A0A9FAM0</accession>
<proteinExistence type="predicted"/>
<feature type="compositionally biased region" description="Low complexity" evidence="1">
    <location>
        <begin position="15"/>
        <end position="29"/>
    </location>
</feature>
<feature type="region of interest" description="Disordered" evidence="1">
    <location>
        <begin position="1"/>
        <end position="39"/>
    </location>
</feature>
<reference evidence="2" key="2">
    <citation type="journal article" date="2015" name="Data Brief">
        <title>Shoot transcriptome of the giant reed, Arundo donax.</title>
        <authorList>
            <person name="Barrero R.A."/>
            <person name="Guerrero F.D."/>
            <person name="Moolhuijzen P."/>
            <person name="Goolsby J.A."/>
            <person name="Tidwell J."/>
            <person name="Bellgard S.E."/>
            <person name="Bellgard M.I."/>
        </authorList>
    </citation>
    <scope>NUCLEOTIDE SEQUENCE</scope>
    <source>
        <tissue evidence="2">Shoot tissue taken approximately 20 cm above the soil surface</tissue>
    </source>
</reference>